<dbReference type="PANTHER" id="PTHR46825:SF12">
    <property type="entry name" value="PENICILLIN-BINDING PROTEIN 4"/>
    <property type="match status" value="1"/>
</dbReference>
<sequence>MKTIFTAFLPAIFFFASCASETSSLLDAEIEEIESSLITSIQVDGDPSIKYTITERMEHYKVPGLSIAVIRAGKLHWAKGYGIANIIDNEKVEVTPNTLFQAGSISKPIAALSVLKLVEEGVLDLNENVNTYLKNWKIPDSEYTKEQKVTLRKILYHTSGLTVHGFPGYAVDEPMPTLIQVLNGEGNTPRVILDTIPGSIWRYSGGGYTLMEKVVEDVAGMGFETVMAAKILQPLTMTNSTFEQPLPIGLEASASIANNRRGEAIDGLWHNYSEKAAAGLWTTPTDLAKYCIEVQEILAGKDNGILSKETIELMLTKEMEGWGMGPALQWAGDSLIFRHGGKNEGFTNEMLAFAYKGDGVIIMTNADKGRPLINEILQSLSTYYDWGIAETTILDPYRSEPDQLKKLTGIYKYNGAFGPVPDIEGDFLVEVLLDNGKLRLMDTNGFFNWTLAQTKELEFTEMDGGIEVTFKNDSESNASSMVTYYGFHFDKVE</sequence>
<dbReference type="GO" id="GO:0016787">
    <property type="term" value="F:hydrolase activity"/>
    <property type="evidence" value="ECO:0007669"/>
    <property type="project" value="UniProtKB-KW"/>
</dbReference>
<keyword evidence="3" id="KW-0378">Hydrolase</keyword>
<feature type="domain" description="Beta-lactamase-related" evidence="2">
    <location>
        <begin position="52"/>
        <end position="369"/>
    </location>
</feature>
<dbReference type="Pfam" id="PF00144">
    <property type="entry name" value="Beta-lactamase"/>
    <property type="match status" value="1"/>
</dbReference>
<evidence type="ECO:0000256" key="1">
    <source>
        <dbReference type="SAM" id="SignalP"/>
    </source>
</evidence>
<keyword evidence="1" id="KW-0732">Signal</keyword>
<comment type="caution">
    <text evidence="3">The sequence shown here is derived from an EMBL/GenBank/DDBJ whole genome shotgun (WGS) entry which is preliminary data.</text>
</comment>
<evidence type="ECO:0000313" key="4">
    <source>
        <dbReference type="Proteomes" id="UP001597361"/>
    </source>
</evidence>
<dbReference type="InterPro" id="IPR012338">
    <property type="entry name" value="Beta-lactam/transpept-like"/>
</dbReference>
<evidence type="ECO:0000313" key="3">
    <source>
        <dbReference type="EMBL" id="MFD2033603.1"/>
    </source>
</evidence>
<gene>
    <name evidence="3" type="ORF">ACFSKL_02315</name>
</gene>
<evidence type="ECO:0000259" key="2">
    <source>
        <dbReference type="Pfam" id="PF00144"/>
    </source>
</evidence>
<dbReference type="RefSeq" id="WP_376883161.1">
    <property type="nucleotide sequence ID" value="NZ_JBHUHR010000004.1"/>
</dbReference>
<organism evidence="3 4">
    <name type="scientific">Belliella marina</name>
    <dbReference type="NCBI Taxonomy" id="1644146"/>
    <lineage>
        <taxon>Bacteria</taxon>
        <taxon>Pseudomonadati</taxon>
        <taxon>Bacteroidota</taxon>
        <taxon>Cytophagia</taxon>
        <taxon>Cytophagales</taxon>
        <taxon>Cyclobacteriaceae</taxon>
        <taxon>Belliella</taxon>
    </lineage>
</organism>
<protein>
    <submittedName>
        <fullName evidence="3">Serine hydrolase domain-containing protein</fullName>
        <ecNumber evidence="3">3.-.-.-</ecNumber>
    </submittedName>
</protein>
<dbReference type="EC" id="3.-.-.-" evidence="3"/>
<dbReference type="PANTHER" id="PTHR46825">
    <property type="entry name" value="D-ALANYL-D-ALANINE-CARBOXYPEPTIDASE/ENDOPEPTIDASE AMPH"/>
    <property type="match status" value="1"/>
</dbReference>
<feature type="chain" id="PRO_5047148223" evidence="1">
    <location>
        <begin position="20"/>
        <end position="493"/>
    </location>
</feature>
<dbReference type="Proteomes" id="UP001597361">
    <property type="component" value="Unassembled WGS sequence"/>
</dbReference>
<proteinExistence type="predicted"/>
<dbReference type="InterPro" id="IPR050491">
    <property type="entry name" value="AmpC-like"/>
</dbReference>
<feature type="signal peptide" evidence="1">
    <location>
        <begin position="1"/>
        <end position="19"/>
    </location>
</feature>
<dbReference type="PROSITE" id="PS51257">
    <property type="entry name" value="PROKAR_LIPOPROTEIN"/>
    <property type="match status" value="1"/>
</dbReference>
<keyword evidence="4" id="KW-1185">Reference proteome</keyword>
<name>A0ABW4VG19_9BACT</name>
<dbReference type="SUPFAM" id="SSF56601">
    <property type="entry name" value="beta-lactamase/transpeptidase-like"/>
    <property type="match status" value="1"/>
</dbReference>
<accession>A0ABW4VG19</accession>
<dbReference type="InterPro" id="IPR001466">
    <property type="entry name" value="Beta-lactam-related"/>
</dbReference>
<dbReference type="Gene3D" id="3.40.710.10">
    <property type="entry name" value="DD-peptidase/beta-lactamase superfamily"/>
    <property type="match status" value="1"/>
</dbReference>
<dbReference type="EMBL" id="JBHUHR010000004">
    <property type="protein sequence ID" value="MFD2033603.1"/>
    <property type="molecule type" value="Genomic_DNA"/>
</dbReference>
<reference evidence="4" key="1">
    <citation type="journal article" date="2019" name="Int. J. Syst. Evol. Microbiol.">
        <title>The Global Catalogue of Microorganisms (GCM) 10K type strain sequencing project: providing services to taxonomists for standard genome sequencing and annotation.</title>
        <authorList>
            <consortium name="The Broad Institute Genomics Platform"/>
            <consortium name="The Broad Institute Genome Sequencing Center for Infectious Disease"/>
            <person name="Wu L."/>
            <person name="Ma J."/>
        </authorList>
    </citation>
    <scope>NUCLEOTIDE SEQUENCE [LARGE SCALE GENOMIC DNA]</scope>
    <source>
        <strain evidence="4">CGMCC 1.15180</strain>
    </source>
</reference>